<keyword evidence="3" id="KW-1185">Reference proteome</keyword>
<feature type="compositionally biased region" description="Basic residues" evidence="1">
    <location>
        <begin position="19"/>
        <end position="30"/>
    </location>
</feature>
<sequence length="103" mass="11493">MNRNCSFCGRSDHFARSCRYRKRTDKKRSTHERSGPGPAVSDQPPHHTLIETGTSSQKYVAASEIRRYQRRAINSGAEPRPEVTLAADGHLTRALSPRGFPSA</sequence>
<evidence type="ECO:0000313" key="3">
    <source>
        <dbReference type="Proteomes" id="UP001283361"/>
    </source>
</evidence>
<organism evidence="2 3">
    <name type="scientific">Elysia crispata</name>
    <name type="common">lettuce slug</name>
    <dbReference type="NCBI Taxonomy" id="231223"/>
    <lineage>
        <taxon>Eukaryota</taxon>
        <taxon>Metazoa</taxon>
        <taxon>Spiralia</taxon>
        <taxon>Lophotrochozoa</taxon>
        <taxon>Mollusca</taxon>
        <taxon>Gastropoda</taxon>
        <taxon>Heterobranchia</taxon>
        <taxon>Euthyneura</taxon>
        <taxon>Panpulmonata</taxon>
        <taxon>Sacoglossa</taxon>
        <taxon>Placobranchoidea</taxon>
        <taxon>Plakobranchidae</taxon>
        <taxon>Elysia</taxon>
    </lineage>
</organism>
<reference evidence="2" key="1">
    <citation type="journal article" date="2023" name="G3 (Bethesda)">
        <title>A reference genome for the long-term kleptoplast-retaining sea slug Elysia crispata morphotype clarki.</title>
        <authorList>
            <person name="Eastman K.E."/>
            <person name="Pendleton A.L."/>
            <person name="Shaikh M.A."/>
            <person name="Suttiyut T."/>
            <person name="Ogas R."/>
            <person name="Tomko P."/>
            <person name="Gavelis G."/>
            <person name="Widhalm J.R."/>
            <person name="Wisecaver J.H."/>
        </authorList>
    </citation>
    <scope>NUCLEOTIDE SEQUENCE</scope>
    <source>
        <strain evidence="2">ECLA1</strain>
    </source>
</reference>
<evidence type="ECO:0000256" key="1">
    <source>
        <dbReference type="SAM" id="MobiDB-lite"/>
    </source>
</evidence>
<comment type="caution">
    <text evidence="2">The sequence shown here is derived from an EMBL/GenBank/DDBJ whole genome shotgun (WGS) entry which is preliminary data.</text>
</comment>
<proteinExistence type="predicted"/>
<feature type="region of interest" description="Disordered" evidence="1">
    <location>
        <begin position="19"/>
        <end position="58"/>
    </location>
</feature>
<dbReference type="EMBL" id="JAWDGP010000673">
    <property type="protein sequence ID" value="KAK3798474.1"/>
    <property type="molecule type" value="Genomic_DNA"/>
</dbReference>
<protein>
    <submittedName>
        <fullName evidence="2">Uncharacterized protein</fullName>
    </submittedName>
</protein>
<dbReference type="AlphaFoldDB" id="A0AAE1B282"/>
<gene>
    <name evidence="2" type="ORF">RRG08_045853</name>
</gene>
<feature type="region of interest" description="Disordered" evidence="1">
    <location>
        <begin position="71"/>
        <end position="103"/>
    </location>
</feature>
<accession>A0AAE1B282</accession>
<evidence type="ECO:0000313" key="2">
    <source>
        <dbReference type="EMBL" id="KAK3798474.1"/>
    </source>
</evidence>
<name>A0AAE1B282_9GAST</name>
<dbReference type="Proteomes" id="UP001283361">
    <property type="component" value="Unassembled WGS sequence"/>
</dbReference>